<organism evidence="2 3">
    <name type="scientific">Ditylenchus dipsaci</name>
    <dbReference type="NCBI Taxonomy" id="166011"/>
    <lineage>
        <taxon>Eukaryota</taxon>
        <taxon>Metazoa</taxon>
        <taxon>Ecdysozoa</taxon>
        <taxon>Nematoda</taxon>
        <taxon>Chromadorea</taxon>
        <taxon>Rhabditida</taxon>
        <taxon>Tylenchina</taxon>
        <taxon>Tylenchomorpha</taxon>
        <taxon>Sphaerularioidea</taxon>
        <taxon>Anguinidae</taxon>
        <taxon>Anguininae</taxon>
        <taxon>Ditylenchus</taxon>
    </lineage>
</organism>
<reference evidence="3" key="1">
    <citation type="submission" date="2022-11" db="UniProtKB">
        <authorList>
            <consortium name="WormBaseParasite"/>
        </authorList>
    </citation>
    <scope>IDENTIFICATION</scope>
</reference>
<accession>A0A915DS21</accession>
<name>A0A915DS21_9BILA</name>
<evidence type="ECO:0000259" key="1">
    <source>
        <dbReference type="Pfam" id="PF10354"/>
    </source>
</evidence>
<dbReference type="GO" id="GO:0005737">
    <property type="term" value="C:cytoplasm"/>
    <property type="evidence" value="ECO:0007669"/>
    <property type="project" value="TreeGrafter"/>
</dbReference>
<dbReference type="Pfam" id="PF10354">
    <property type="entry name" value="BMT5-like"/>
    <property type="match status" value="1"/>
</dbReference>
<keyword evidence="2" id="KW-1185">Reference proteome</keyword>
<sequence length="215" mass="24602">MASQSLFGQNNKLYSQQNWKRNLRSAQEGNHVQAENSLDQERQVDRLRGTFANLRNSVLVLGDGNLSFSLALGYLFPKKNILATVLESRKQFIEKFIIAGQANLEQLKNFCPNVQVMFEIDASNINKRRLLEKCPFYTDIVMNFPHHGGKTNLKKSKELLREIFRSVSQCLMLEESTRFHVTLAKGQSGVNPAYIRKGIYFLDNEIRNTTRTAGD</sequence>
<proteinExistence type="predicted"/>
<evidence type="ECO:0000313" key="2">
    <source>
        <dbReference type="Proteomes" id="UP000887574"/>
    </source>
</evidence>
<dbReference type="PANTHER" id="PTHR11538:SF26">
    <property type="entry name" value="FERREDOXIN-FOLD ANTICODON-BINDING DOMAIN-CONTAINING PROTEIN 1"/>
    <property type="match status" value="1"/>
</dbReference>
<dbReference type="GO" id="GO:0070042">
    <property type="term" value="F:rRNA (uridine-N3-)-methyltransferase activity"/>
    <property type="evidence" value="ECO:0007669"/>
    <property type="project" value="InterPro"/>
</dbReference>
<dbReference type="PANTHER" id="PTHR11538">
    <property type="entry name" value="PHENYLALANYL-TRNA SYNTHETASE"/>
    <property type="match status" value="1"/>
</dbReference>
<dbReference type="InterPro" id="IPR019446">
    <property type="entry name" value="BMT5-like"/>
</dbReference>
<dbReference type="GO" id="GO:0070475">
    <property type="term" value="P:rRNA base methylation"/>
    <property type="evidence" value="ECO:0007669"/>
    <property type="project" value="InterPro"/>
</dbReference>
<feature type="domain" description="25S rRNA (uridine-N(3))-methyltransferase BMT5-like" evidence="1">
    <location>
        <begin position="59"/>
        <end position="188"/>
    </location>
</feature>
<dbReference type="WBParaSite" id="jg22323">
    <property type="protein sequence ID" value="jg22323"/>
    <property type="gene ID" value="jg22323"/>
</dbReference>
<protein>
    <submittedName>
        <fullName evidence="3">25S rRNA (uridine-N(3))-methyltransferase BMT5-like domain-containing protein</fullName>
    </submittedName>
</protein>
<dbReference type="AlphaFoldDB" id="A0A915DS21"/>
<dbReference type="Proteomes" id="UP000887574">
    <property type="component" value="Unplaced"/>
</dbReference>
<evidence type="ECO:0000313" key="3">
    <source>
        <dbReference type="WBParaSite" id="jg22323"/>
    </source>
</evidence>